<dbReference type="AlphaFoldDB" id="A0A9P6K0W8"/>
<feature type="compositionally biased region" description="Gly residues" evidence="1">
    <location>
        <begin position="255"/>
        <end position="267"/>
    </location>
</feature>
<dbReference type="EMBL" id="JAAAXW010000192">
    <property type="protein sequence ID" value="KAF9540666.1"/>
    <property type="molecule type" value="Genomic_DNA"/>
</dbReference>
<organism evidence="2 3">
    <name type="scientific">Mortierella hygrophila</name>
    <dbReference type="NCBI Taxonomy" id="979708"/>
    <lineage>
        <taxon>Eukaryota</taxon>
        <taxon>Fungi</taxon>
        <taxon>Fungi incertae sedis</taxon>
        <taxon>Mucoromycota</taxon>
        <taxon>Mortierellomycotina</taxon>
        <taxon>Mortierellomycetes</taxon>
        <taxon>Mortierellales</taxon>
        <taxon>Mortierellaceae</taxon>
        <taxon>Mortierella</taxon>
    </lineage>
</organism>
<feature type="compositionally biased region" description="Polar residues" evidence="1">
    <location>
        <begin position="295"/>
        <end position="304"/>
    </location>
</feature>
<sequence>MSSSGLIDQDQLDARLTRLIMDHNHFRTLLFRYIRRAVILCPWQVDQDSSSFFRQFERVDKLTDLLQYIRDYALQSFQNVERAGNALLSQVDALLARPMPPPAPAGSPLNGAMSPNNRGPKGLVGINGHPDPNGANGGPIGVNGASAGIGAPFNNNRVLYLAGEVKEAIRFWREQCLRVQVMDNLVCELDRISDARQKTMKRENATIEEKIRAVKSSSEECRIVADKVEPWLDAWLSKLQVTERPRDEHSHHIGHGPGYGHHGGSGGTPAHLHHGITYDHRSLSHPGLGSPAAGYSSQQWSQGS</sequence>
<proteinExistence type="predicted"/>
<keyword evidence="3" id="KW-1185">Reference proteome</keyword>
<reference evidence="2" key="1">
    <citation type="journal article" date="2020" name="Fungal Divers.">
        <title>Resolving the Mortierellaceae phylogeny through synthesis of multi-gene phylogenetics and phylogenomics.</title>
        <authorList>
            <person name="Vandepol N."/>
            <person name="Liber J."/>
            <person name="Desiro A."/>
            <person name="Na H."/>
            <person name="Kennedy M."/>
            <person name="Barry K."/>
            <person name="Grigoriev I.V."/>
            <person name="Miller A.N."/>
            <person name="O'Donnell K."/>
            <person name="Stajich J.E."/>
            <person name="Bonito G."/>
        </authorList>
    </citation>
    <scope>NUCLEOTIDE SEQUENCE</scope>
    <source>
        <strain evidence="2">NRRL 2591</strain>
    </source>
</reference>
<evidence type="ECO:0000313" key="2">
    <source>
        <dbReference type="EMBL" id="KAF9540666.1"/>
    </source>
</evidence>
<comment type="caution">
    <text evidence="2">The sequence shown here is derived from an EMBL/GenBank/DDBJ whole genome shotgun (WGS) entry which is preliminary data.</text>
</comment>
<feature type="region of interest" description="Disordered" evidence="1">
    <location>
        <begin position="243"/>
        <end position="304"/>
    </location>
</feature>
<evidence type="ECO:0000313" key="3">
    <source>
        <dbReference type="Proteomes" id="UP000723463"/>
    </source>
</evidence>
<dbReference type="Proteomes" id="UP000723463">
    <property type="component" value="Unassembled WGS sequence"/>
</dbReference>
<accession>A0A9P6K0W8</accession>
<gene>
    <name evidence="2" type="ORF">EC957_003896</name>
</gene>
<name>A0A9P6K0W8_9FUNG</name>
<protein>
    <submittedName>
        <fullName evidence="2">Uncharacterized protein</fullName>
    </submittedName>
</protein>
<feature type="region of interest" description="Disordered" evidence="1">
    <location>
        <begin position="99"/>
        <end position="118"/>
    </location>
</feature>
<evidence type="ECO:0000256" key="1">
    <source>
        <dbReference type="SAM" id="MobiDB-lite"/>
    </source>
</evidence>